<dbReference type="InterPro" id="IPR004360">
    <property type="entry name" value="Glyas_Fos-R_dOase_dom"/>
</dbReference>
<accession>A0A934WXX0</accession>
<dbReference type="PROSITE" id="PS51819">
    <property type="entry name" value="VOC"/>
    <property type="match status" value="1"/>
</dbReference>
<dbReference type="InterPro" id="IPR037523">
    <property type="entry name" value="VOC_core"/>
</dbReference>
<evidence type="ECO:0000259" key="2">
    <source>
        <dbReference type="PROSITE" id="PS51819"/>
    </source>
</evidence>
<proteinExistence type="predicted"/>
<evidence type="ECO:0000256" key="1">
    <source>
        <dbReference type="SAM" id="MobiDB-lite"/>
    </source>
</evidence>
<feature type="compositionally biased region" description="Basic and acidic residues" evidence="1">
    <location>
        <begin position="99"/>
        <end position="114"/>
    </location>
</feature>
<protein>
    <submittedName>
        <fullName evidence="3">VOC family protein</fullName>
    </submittedName>
</protein>
<sequence>MKNNYKPDGYNSVSPYFVVDGAQKLIDLLKQIFDAEELRRYDTPDGNIMHAELRIDDSVLMMGNSSVQYPPNQLMLHIYVKDVDQTFQKAIDAGCQSVEKPKEREGDPDRRGTFKDFAGNTWSISTQN</sequence>
<dbReference type="Gene3D" id="3.30.720.110">
    <property type="match status" value="1"/>
</dbReference>
<dbReference type="SUPFAM" id="SSF54593">
    <property type="entry name" value="Glyoxalase/Bleomycin resistance protein/Dihydroxybiphenyl dioxygenase"/>
    <property type="match status" value="1"/>
</dbReference>
<gene>
    <name evidence="3" type="ORF">JKA74_07780</name>
</gene>
<dbReference type="InterPro" id="IPR029068">
    <property type="entry name" value="Glyas_Bleomycin-R_OHBP_Dase"/>
</dbReference>
<dbReference type="AlphaFoldDB" id="A0A934WXX0"/>
<dbReference type="Proteomes" id="UP000611723">
    <property type="component" value="Unassembled WGS sequence"/>
</dbReference>
<keyword evidence="4" id="KW-1185">Reference proteome</keyword>
<evidence type="ECO:0000313" key="3">
    <source>
        <dbReference type="EMBL" id="MBK6264932.1"/>
    </source>
</evidence>
<name>A0A934WXX0_9BACT</name>
<evidence type="ECO:0000313" key="4">
    <source>
        <dbReference type="Proteomes" id="UP000611723"/>
    </source>
</evidence>
<dbReference type="Gene3D" id="3.30.720.120">
    <property type="match status" value="1"/>
</dbReference>
<comment type="caution">
    <text evidence="3">The sequence shown here is derived from an EMBL/GenBank/DDBJ whole genome shotgun (WGS) entry which is preliminary data.</text>
</comment>
<dbReference type="Pfam" id="PF00903">
    <property type="entry name" value="Glyoxalase"/>
    <property type="match status" value="1"/>
</dbReference>
<feature type="domain" description="VOC" evidence="2">
    <location>
        <begin position="9"/>
        <end position="127"/>
    </location>
</feature>
<feature type="region of interest" description="Disordered" evidence="1">
    <location>
        <begin position="97"/>
        <end position="128"/>
    </location>
</feature>
<reference evidence="3" key="1">
    <citation type="submission" date="2021-01" db="EMBL/GenBank/DDBJ databases">
        <title>Marivirga aurantiaca sp. nov., isolated from intertidal surface sediments.</title>
        <authorList>
            <person name="Zhang M."/>
        </authorList>
    </citation>
    <scope>NUCLEOTIDE SEQUENCE</scope>
    <source>
        <strain evidence="3">S37H4</strain>
    </source>
</reference>
<dbReference type="CDD" id="cd07246">
    <property type="entry name" value="VOC_like"/>
    <property type="match status" value="1"/>
</dbReference>
<dbReference type="EMBL" id="JAEQBW010000002">
    <property type="protein sequence ID" value="MBK6264932.1"/>
    <property type="molecule type" value="Genomic_DNA"/>
</dbReference>
<dbReference type="PANTHER" id="PTHR34109">
    <property type="entry name" value="BNAUNNG04460D PROTEIN-RELATED"/>
    <property type="match status" value="1"/>
</dbReference>
<dbReference type="PANTHER" id="PTHR34109:SF1">
    <property type="entry name" value="VOC DOMAIN-CONTAINING PROTEIN"/>
    <property type="match status" value="1"/>
</dbReference>
<dbReference type="RefSeq" id="WP_201430595.1">
    <property type="nucleotide sequence ID" value="NZ_JAEQBW010000002.1"/>
</dbReference>
<organism evidence="3 4">
    <name type="scientific">Marivirga aurantiaca</name>
    <dbReference type="NCBI Taxonomy" id="2802615"/>
    <lineage>
        <taxon>Bacteria</taxon>
        <taxon>Pseudomonadati</taxon>
        <taxon>Bacteroidota</taxon>
        <taxon>Cytophagia</taxon>
        <taxon>Cytophagales</taxon>
        <taxon>Marivirgaceae</taxon>
        <taxon>Marivirga</taxon>
    </lineage>
</organism>